<keyword evidence="2" id="KW-1185">Reference proteome</keyword>
<sequence length="53" mass="5970">MRKRFKAVEQIRLLLKDDEEARIYIGANGFVEALVEFLTSAVDEGDEKVVVGT</sequence>
<name>A0AAX6H3R0_IRIPA</name>
<dbReference type="EMBL" id="JANAVB010013398">
    <property type="protein sequence ID" value="KAJ6835452.1"/>
    <property type="molecule type" value="Genomic_DNA"/>
</dbReference>
<gene>
    <name evidence="1" type="ORF">M6B38_331825</name>
</gene>
<dbReference type="Proteomes" id="UP001140949">
    <property type="component" value="Unassembled WGS sequence"/>
</dbReference>
<reference evidence="1" key="2">
    <citation type="submission" date="2023-04" db="EMBL/GenBank/DDBJ databases">
        <authorList>
            <person name="Bruccoleri R.E."/>
            <person name="Oakeley E.J."/>
            <person name="Faust A.-M."/>
            <person name="Dessus-Babus S."/>
            <person name="Altorfer M."/>
            <person name="Burckhardt D."/>
            <person name="Oertli M."/>
            <person name="Naumann U."/>
            <person name="Petersen F."/>
            <person name="Wong J."/>
        </authorList>
    </citation>
    <scope>NUCLEOTIDE SEQUENCE</scope>
    <source>
        <strain evidence="1">GSM-AAB239-AS_SAM_17_03QT</strain>
        <tissue evidence="1">Leaf</tissue>
    </source>
</reference>
<proteinExistence type="predicted"/>
<protein>
    <submittedName>
        <fullName evidence="1">U-box domain-containing protein 45-like</fullName>
    </submittedName>
</protein>
<dbReference type="AlphaFoldDB" id="A0AAX6H3R0"/>
<reference evidence="1" key="1">
    <citation type="journal article" date="2023" name="GigaByte">
        <title>Genome assembly of the bearded iris, Iris pallida Lam.</title>
        <authorList>
            <person name="Bruccoleri R.E."/>
            <person name="Oakeley E.J."/>
            <person name="Faust A.M.E."/>
            <person name="Altorfer M."/>
            <person name="Dessus-Babus S."/>
            <person name="Burckhardt D."/>
            <person name="Oertli M."/>
            <person name="Naumann U."/>
            <person name="Petersen F."/>
            <person name="Wong J."/>
        </authorList>
    </citation>
    <scope>NUCLEOTIDE SEQUENCE</scope>
    <source>
        <strain evidence="1">GSM-AAB239-AS_SAM_17_03QT</strain>
    </source>
</reference>
<comment type="caution">
    <text evidence="1">The sequence shown here is derived from an EMBL/GenBank/DDBJ whole genome shotgun (WGS) entry which is preliminary data.</text>
</comment>
<evidence type="ECO:0000313" key="1">
    <source>
        <dbReference type="EMBL" id="KAJ6835452.1"/>
    </source>
</evidence>
<organism evidence="1 2">
    <name type="scientific">Iris pallida</name>
    <name type="common">Sweet iris</name>
    <dbReference type="NCBI Taxonomy" id="29817"/>
    <lineage>
        <taxon>Eukaryota</taxon>
        <taxon>Viridiplantae</taxon>
        <taxon>Streptophyta</taxon>
        <taxon>Embryophyta</taxon>
        <taxon>Tracheophyta</taxon>
        <taxon>Spermatophyta</taxon>
        <taxon>Magnoliopsida</taxon>
        <taxon>Liliopsida</taxon>
        <taxon>Asparagales</taxon>
        <taxon>Iridaceae</taxon>
        <taxon>Iridoideae</taxon>
        <taxon>Irideae</taxon>
        <taxon>Iris</taxon>
    </lineage>
</organism>
<evidence type="ECO:0000313" key="2">
    <source>
        <dbReference type="Proteomes" id="UP001140949"/>
    </source>
</evidence>
<accession>A0AAX6H3R0</accession>